<keyword evidence="5" id="KW-0472">Membrane</keyword>
<dbReference type="EMBL" id="FNUL01000016">
    <property type="protein sequence ID" value="SEG00191.1"/>
    <property type="molecule type" value="Genomic_DNA"/>
</dbReference>
<dbReference type="InterPro" id="IPR058953">
    <property type="entry name" value="PelX-like_N"/>
</dbReference>
<feature type="domain" description="Pectate disaccharide-lyase-like N-terminal" evidence="9">
    <location>
        <begin position="1642"/>
        <end position="1690"/>
    </location>
</feature>
<protein>
    <submittedName>
        <fullName evidence="10">GDSL-like Lipase/Acylhydrolase family protein</fullName>
    </submittedName>
</protein>
<evidence type="ECO:0000256" key="4">
    <source>
        <dbReference type="SAM" id="MobiDB-lite"/>
    </source>
</evidence>
<evidence type="ECO:0000259" key="8">
    <source>
        <dbReference type="Pfam" id="PF13472"/>
    </source>
</evidence>
<feature type="region of interest" description="Disordered" evidence="4">
    <location>
        <begin position="1306"/>
        <end position="1330"/>
    </location>
</feature>
<dbReference type="GO" id="GO:0030599">
    <property type="term" value="F:pectinesterase activity"/>
    <property type="evidence" value="ECO:0007669"/>
    <property type="project" value="InterPro"/>
</dbReference>
<feature type="transmembrane region" description="Helical" evidence="5">
    <location>
        <begin position="2012"/>
        <end position="2029"/>
    </location>
</feature>
<dbReference type="PANTHER" id="PTHR43695:SF1">
    <property type="entry name" value="RHAMNOGALACTURONAN ACETYLESTERASE"/>
    <property type="match status" value="1"/>
</dbReference>
<dbReference type="InterPro" id="IPR011050">
    <property type="entry name" value="Pectin_lyase_fold/virulence"/>
</dbReference>
<dbReference type="Proteomes" id="UP000236726">
    <property type="component" value="Unassembled WGS sequence"/>
</dbReference>
<dbReference type="Gene3D" id="3.40.50.1110">
    <property type="entry name" value="SGNH hydrolase"/>
    <property type="match status" value="2"/>
</dbReference>
<feature type="signal peptide" evidence="6">
    <location>
        <begin position="1"/>
        <end position="36"/>
    </location>
</feature>
<keyword evidence="5" id="KW-1133">Transmembrane helix</keyword>
<dbReference type="SUPFAM" id="SSF51126">
    <property type="entry name" value="Pectin lyase-like"/>
    <property type="match status" value="1"/>
</dbReference>
<dbReference type="InterPro" id="IPR000070">
    <property type="entry name" value="Pectinesterase_cat"/>
</dbReference>
<dbReference type="InterPro" id="IPR012334">
    <property type="entry name" value="Pectin_lyas_fold"/>
</dbReference>
<evidence type="ECO:0000256" key="3">
    <source>
        <dbReference type="ARBA" id="ARBA00023085"/>
    </source>
</evidence>
<dbReference type="Pfam" id="PF13472">
    <property type="entry name" value="Lipase_GDSL_2"/>
    <property type="match status" value="1"/>
</dbReference>
<reference evidence="10 11" key="1">
    <citation type="submission" date="2016-10" db="EMBL/GenBank/DDBJ databases">
        <authorList>
            <person name="de Groot N.N."/>
        </authorList>
    </citation>
    <scope>NUCLEOTIDE SEQUENCE [LARGE SCALE GENOMIC DNA]</scope>
    <source>
        <strain evidence="10 11">D15d</strain>
    </source>
</reference>
<keyword evidence="3" id="KW-0063">Aspartyl esterase</keyword>
<dbReference type="Pfam" id="PF25849">
    <property type="entry name" value="PelX_N"/>
    <property type="match status" value="1"/>
</dbReference>
<evidence type="ECO:0000256" key="2">
    <source>
        <dbReference type="ARBA" id="ARBA00022801"/>
    </source>
</evidence>
<feature type="chain" id="PRO_5009288421" evidence="6">
    <location>
        <begin position="37"/>
        <end position="2035"/>
    </location>
</feature>
<feature type="compositionally biased region" description="Low complexity" evidence="4">
    <location>
        <begin position="1310"/>
        <end position="1323"/>
    </location>
</feature>
<feature type="compositionally biased region" description="Acidic residues" evidence="4">
    <location>
        <begin position="1844"/>
        <end position="1864"/>
    </location>
</feature>
<feature type="domain" description="Pectinesterase catalytic" evidence="7">
    <location>
        <begin position="653"/>
        <end position="825"/>
    </location>
</feature>
<dbReference type="InterPro" id="IPR013830">
    <property type="entry name" value="SGNH_hydro"/>
</dbReference>
<dbReference type="RefSeq" id="WP_146058874.1">
    <property type="nucleotide sequence ID" value="NZ_FNUL01000016.1"/>
</dbReference>
<evidence type="ECO:0000313" key="11">
    <source>
        <dbReference type="Proteomes" id="UP000236726"/>
    </source>
</evidence>
<dbReference type="PANTHER" id="PTHR43695">
    <property type="entry name" value="PUTATIVE (AFU_ORTHOLOGUE AFUA_2G17250)-RELATED"/>
    <property type="match status" value="1"/>
</dbReference>
<evidence type="ECO:0000259" key="7">
    <source>
        <dbReference type="Pfam" id="PF01095"/>
    </source>
</evidence>
<feature type="region of interest" description="Disordered" evidence="4">
    <location>
        <begin position="1813"/>
        <end position="1864"/>
    </location>
</feature>
<feature type="compositionally biased region" description="Acidic residues" evidence="4">
    <location>
        <begin position="1816"/>
        <end position="1837"/>
    </location>
</feature>
<dbReference type="Pfam" id="PF01095">
    <property type="entry name" value="Pectinesterase"/>
    <property type="match status" value="1"/>
</dbReference>
<keyword evidence="6" id="KW-0732">Signal</keyword>
<name>A0A1H5WLJ0_9FIRM</name>
<dbReference type="GO" id="GO:0042545">
    <property type="term" value="P:cell wall modification"/>
    <property type="evidence" value="ECO:0007669"/>
    <property type="project" value="InterPro"/>
</dbReference>
<evidence type="ECO:0000259" key="9">
    <source>
        <dbReference type="Pfam" id="PF25849"/>
    </source>
</evidence>
<feature type="domain" description="SGNH hydrolase-type esterase" evidence="8">
    <location>
        <begin position="1337"/>
        <end position="1511"/>
    </location>
</feature>
<dbReference type="InterPro" id="IPR037459">
    <property type="entry name" value="RhgT-like"/>
</dbReference>
<evidence type="ECO:0000256" key="6">
    <source>
        <dbReference type="SAM" id="SignalP"/>
    </source>
</evidence>
<comment type="similarity">
    <text evidence="1">Belongs to the 'GDSL' lipolytic enzyme family.</text>
</comment>
<evidence type="ECO:0000313" key="10">
    <source>
        <dbReference type="EMBL" id="SEG00191.1"/>
    </source>
</evidence>
<accession>A0A1H5WLJ0</accession>
<sequence>MKHKSKKSLIRRISSSVCAALMAVSTVFGSVTFANAETTTSSSKIEVWDFGGVEESGSNYTNYISTSFWDNYEDLGSSGKFASTGSYSWGDLTLYYNGNDRVYYSGNKNAGASALATTSYSDGYTANGMYYANGTGGEARRYIEIKNVEAGEKIIVYMAASNGAESTLYFTYEGNDASQTDTASFTNKGEKYEFIALHDGSYKIYTDGSAGKPIYNRVVRVPGVAVTGHLDLQGADISGYSLNFTCESTGATTEASLNSDGTFSVCLAADETYTATISGVQGYGTTNDSKRVTTTLNESLTGKSNVEIKVEPKNVFQYTGNISGFDSSYDLSKFAVVMEADEESLADDVTLNIAADGSFVATLEPDVEYRATLYGVNDYEILSGGVVNSNEAVNEDIIVTKRAKYDVTGGFTGNESVVPTSIKFINVDDSYEYVGNITDNGYSVSLRDGSYSLEVEIDGYRTTTHIVVNGANVSKDIMFVSTQSKDAISLVSDIYVGYEDKGSLNYNTVNEAVEAASLMNPSSEEERVTIHIAPGTYREQVIVSTPYISFVNDTNEEVLLTWYYGIGYKYYSIDSTGFYNEENAYDKYDKNTATKWGASVYVNGKATGFRASGITFEASFNRYITDEELEDGVEVSGLENIRFERKYGADVTSKTATERATAFAVEATNVELVDCSFLGSQDTLYTGSTNANIYFLNCHIEGNTDYIFGDGNCVFDACDLCFYGYSTGSVGGYITAMKPNSTAGYLFRNCTISANDDLTVTAGYLGRPWGENANVTFLNTKVEGNLILDAGWTEMSGHKPQAANYREYNTVYTDGSAVDLSKRVTGVIDEATAKSISVSDYFGDWIPASYVTETETVSFATVPYVVDNGDINAPYPGHTLTAAYDLGENMAADASVIRWYLVSDDGSEELVKTATATTDVTYQITKDAVGKHVKLVVEPQTISGNVGEAKSYTVEAFVRDGYEDPTGAITDPTLSDGINIYLAGDSTVKDYSANGMYNSGKAQSEGSWGEFLQSYFDSDYVNVVNYANGGRSSRNFINEGSLDKIAATISEGDYLFIQFGHNDCANGSGYIEDRYVPLGTPDENGIYPTTAATEVSTPSSLVDRYGDTYYSYDCGGTYKWYLLQYIEVARNAGATPVLVTPVSRLYFTSEGKIRAHHDSTDTTTNTQVTSNNAYVEAVKQLGEEQNVLVIDAFELTKTLYEETYAADESASNGSSPLATQLFCAGDSTHSSKLGGFVSAALIAEEIQESNLNISTYVKEPTQVLGEKTDGTFEFSVNGKSVVTTNSSYLTSLTQLMLDNIGAKAEELDNATTEPTEPTEPSTDPTEEADTTPHTLWVVGDSTVSSFNDAYYYPRYGYGTQLYKYLTSNITVQNLALSGRSSKSYVNDKEYQTLINGMQEGDYLVIGFGHNDEKAEADRYTNPNGDYTTEGSFANSLYENYIKIAQEKGVTVILCTPVVRRTATGTWSNSNLHITSTSGEYEGGDYAQAIKNLGKDLGITVVDMTTLTKNLYDELGASETLYLHAWNSSSESSVDNTHANIYGATYWAYLLTQAVKETDNSLAKYIVSAQAPTKADTLVVNPEYTEADYTPIAEGTSSSIWKNVGIWSGSVFGNVGGADKISTDNFALEEANGGVRIAALKGNGKIASTVDGLAMYYYKIPVGSTFTLTATATVNSITQNDQVSFGLMARDDMYLDTSLSDALGDYVAAGPLKITKGSSMWKCFARKSGVLTSGGACEKYTAINAGDSFDLKIQSNSDGYACTFGDETTVTGGFDFALTKVDSDYVYVGMFVARQADVTFTDITLVVDGEVVYTTVDTEEPTEPSTEEPTEPSTEEPTEPSTEPSTEEPSTEEPTEPSTEEPSTEVAADEDVIFEMLEGANQTVNAGKKVELVFRSEADFSLFKGVSVDGVVIDPSNYTAMAGSTIITLHEDYVAALPAGEHEVRILSEGGYASAALVVKGETTTEEINNETTEVAADTAVVTGEIAADTDVVAADSSEVATTDKKTADANSLAVFIIIAMLSAMTLAVVSKKREF</sequence>
<evidence type="ECO:0000256" key="5">
    <source>
        <dbReference type="SAM" id="Phobius"/>
    </source>
</evidence>
<keyword evidence="5" id="KW-0812">Transmembrane</keyword>
<gene>
    <name evidence="10" type="ORF">SAMN05216537_11651</name>
</gene>
<dbReference type="Gene3D" id="2.160.20.10">
    <property type="entry name" value="Single-stranded right-handed beta-helix, Pectin lyase-like"/>
    <property type="match status" value="1"/>
</dbReference>
<dbReference type="SUPFAM" id="SSF52266">
    <property type="entry name" value="SGNH hydrolase"/>
    <property type="match status" value="2"/>
</dbReference>
<proteinExistence type="inferred from homology"/>
<dbReference type="InterPro" id="IPR036514">
    <property type="entry name" value="SGNH_hydro_sf"/>
</dbReference>
<evidence type="ECO:0000256" key="1">
    <source>
        <dbReference type="ARBA" id="ARBA00008668"/>
    </source>
</evidence>
<organism evidence="10 11">
    <name type="scientific">Lachnospira multipara</name>
    <dbReference type="NCBI Taxonomy" id="28051"/>
    <lineage>
        <taxon>Bacteria</taxon>
        <taxon>Bacillati</taxon>
        <taxon>Bacillota</taxon>
        <taxon>Clostridia</taxon>
        <taxon>Lachnospirales</taxon>
        <taxon>Lachnospiraceae</taxon>
        <taxon>Lachnospira</taxon>
    </lineage>
</organism>
<keyword evidence="2 10" id="KW-0378">Hydrolase</keyword>
<keyword evidence="11" id="KW-1185">Reference proteome</keyword>